<dbReference type="Pfam" id="PF12890">
    <property type="entry name" value="DHOase"/>
    <property type="match status" value="1"/>
</dbReference>
<dbReference type="Gene3D" id="3.20.20.140">
    <property type="entry name" value="Metal-dependent hydrolases"/>
    <property type="match status" value="1"/>
</dbReference>
<dbReference type="PROSITE" id="PS00482">
    <property type="entry name" value="DIHYDROOROTASE_1"/>
    <property type="match status" value="1"/>
</dbReference>
<dbReference type="PANTHER" id="PTHR43668:SF2">
    <property type="entry name" value="ALLANTOINASE"/>
    <property type="match status" value="1"/>
</dbReference>
<dbReference type="GO" id="GO:0006221">
    <property type="term" value="P:pyrimidine nucleotide biosynthetic process"/>
    <property type="evidence" value="ECO:0007669"/>
    <property type="project" value="UniProtKB-KW"/>
</dbReference>
<keyword evidence="3" id="KW-0378">Hydrolase</keyword>
<dbReference type="SUPFAM" id="SSF51338">
    <property type="entry name" value="Composite domain of metallo-dependent hydrolases"/>
    <property type="match status" value="1"/>
</dbReference>
<comment type="cofactor">
    <cofactor evidence="1">
        <name>Zn(2+)</name>
        <dbReference type="ChEBI" id="CHEBI:29105"/>
    </cofactor>
</comment>
<dbReference type="NCBIfam" id="TIGR00857">
    <property type="entry name" value="pyrC_multi"/>
    <property type="match status" value="1"/>
</dbReference>
<feature type="domain" description="Dihydroorotase catalytic" evidence="5">
    <location>
        <begin position="49"/>
        <end position="234"/>
    </location>
</feature>
<dbReference type="InterPro" id="IPR024403">
    <property type="entry name" value="DHOase_cat"/>
</dbReference>
<evidence type="ECO:0000256" key="2">
    <source>
        <dbReference type="ARBA" id="ARBA00022723"/>
    </source>
</evidence>
<dbReference type="InterPro" id="IPR011059">
    <property type="entry name" value="Metal-dep_hydrolase_composite"/>
</dbReference>
<accession>A0A6J6PI13</accession>
<dbReference type="GO" id="GO:0004151">
    <property type="term" value="F:dihydroorotase activity"/>
    <property type="evidence" value="ECO:0007669"/>
    <property type="project" value="InterPro"/>
</dbReference>
<gene>
    <name evidence="6" type="ORF">UFOPK2602_00435</name>
</gene>
<dbReference type="CDD" id="cd01317">
    <property type="entry name" value="DHOase_IIa"/>
    <property type="match status" value="1"/>
</dbReference>
<dbReference type="InterPro" id="IPR032466">
    <property type="entry name" value="Metal_Hydrolase"/>
</dbReference>
<dbReference type="Gene3D" id="2.30.40.10">
    <property type="entry name" value="Urease, subunit C, domain 1"/>
    <property type="match status" value="1"/>
</dbReference>
<keyword evidence="2" id="KW-0479">Metal-binding</keyword>
<evidence type="ECO:0000256" key="3">
    <source>
        <dbReference type="ARBA" id="ARBA00022801"/>
    </source>
</evidence>
<evidence type="ECO:0000256" key="1">
    <source>
        <dbReference type="ARBA" id="ARBA00001947"/>
    </source>
</evidence>
<dbReference type="PROSITE" id="PS00483">
    <property type="entry name" value="DIHYDROOROTASE_2"/>
    <property type="match status" value="1"/>
</dbReference>
<dbReference type="InterPro" id="IPR004722">
    <property type="entry name" value="DHOase"/>
</dbReference>
<evidence type="ECO:0000259" key="5">
    <source>
        <dbReference type="Pfam" id="PF12890"/>
    </source>
</evidence>
<proteinExistence type="inferred from homology"/>
<dbReference type="InterPro" id="IPR050138">
    <property type="entry name" value="DHOase/Allantoinase_Hydrolase"/>
</dbReference>
<dbReference type="GO" id="GO:0006145">
    <property type="term" value="P:purine nucleobase catabolic process"/>
    <property type="evidence" value="ECO:0007669"/>
    <property type="project" value="TreeGrafter"/>
</dbReference>
<reference evidence="6" key="1">
    <citation type="submission" date="2020-05" db="EMBL/GenBank/DDBJ databases">
        <authorList>
            <person name="Chiriac C."/>
            <person name="Salcher M."/>
            <person name="Ghai R."/>
            <person name="Kavagutti S V."/>
        </authorList>
    </citation>
    <scope>NUCLEOTIDE SEQUENCE</scope>
</reference>
<organism evidence="6">
    <name type="scientific">freshwater metagenome</name>
    <dbReference type="NCBI Taxonomy" id="449393"/>
    <lineage>
        <taxon>unclassified sequences</taxon>
        <taxon>metagenomes</taxon>
        <taxon>ecological metagenomes</taxon>
    </lineage>
</organism>
<dbReference type="AlphaFoldDB" id="A0A6J6PI13"/>
<evidence type="ECO:0000313" key="6">
    <source>
        <dbReference type="EMBL" id="CAB4698297.1"/>
    </source>
</evidence>
<sequence length="426" mass="45350">MMNEWVIKGATIVDPDGTRQGDVAISGGRISEVGVDLSGERVLDASGCIVSPGFVDLHVHLRQPGREEAETVETGSRAAALGGFTAIVAMPNTEPAQDSVAVVEQVRRWGEEAGLCEVLPSGCLTLDRAGERMAPIAELAASGVRLFTDDGNGVQDPLLMRRIMEYSLDLDVVLAQHCEVASLTAGAVMHEGCCSSHLGLPGWPAVAEELMVFRDIELARLTGARVHFLHLSTARSVALVRQAKADGLRITAEAAPHHFTLTDEMLRTFDATFKVNPPLRTRDDIAALKVGLRDGTIDAIATDHAPHPAALKEQPLDTAPPGMLGLQTALPLALGELGLDLPEVVALLSWRPAAIAGVSDRHGTAVRPGAVANLAVFDPEATWTVDATRLASKSRNTPYQGRTMRGQVRHTVFRGTPVVIDGEAQR</sequence>
<dbReference type="HAMAP" id="MF_00220_B">
    <property type="entry name" value="PyrC_classI_B"/>
    <property type="match status" value="1"/>
</dbReference>
<dbReference type="PANTHER" id="PTHR43668">
    <property type="entry name" value="ALLANTOINASE"/>
    <property type="match status" value="1"/>
</dbReference>
<dbReference type="EMBL" id="CAEZXX010000018">
    <property type="protein sequence ID" value="CAB4698297.1"/>
    <property type="molecule type" value="Genomic_DNA"/>
</dbReference>
<keyword evidence="4" id="KW-0665">Pyrimidine biosynthesis</keyword>
<dbReference type="GO" id="GO:0046872">
    <property type="term" value="F:metal ion binding"/>
    <property type="evidence" value="ECO:0007669"/>
    <property type="project" value="UniProtKB-KW"/>
</dbReference>
<evidence type="ECO:0000256" key="4">
    <source>
        <dbReference type="ARBA" id="ARBA00022975"/>
    </source>
</evidence>
<name>A0A6J6PI13_9ZZZZ</name>
<dbReference type="SUPFAM" id="SSF51556">
    <property type="entry name" value="Metallo-dependent hydrolases"/>
    <property type="match status" value="1"/>
</dbReference>
<protein>
    <submittedName>
        <fullName evidence="6">Unannotated protein</fullName>
    </submittedName>
</protein>
<dbReference type="InterPro" id="IPR002195">
    <property type="entry name" value="Dihydroorotase_CS"/>
</dbReference>
<dbReference type="GO" id="GO:0004038">
    <property type="term" value="F:allantoinase activity"/>
    <property type="evidence" value="ECO:0007669"/>
    <property type="project" value="TreeGrafter"/>
</dbReference>
<dbReference type="GO" id="GO:0005737">
    <property type="term" value="C:cytoplasm"/>
    <property type="evidence" value="ECO:0007669"/>
    <property type="project" value="TreeGrafter"/>
</dbReference>